<keyword evidence="7" id="KW-0353">Hemolymph clotting</keyword>
<keyword evidence="6 13" id="KW-0378">Hydrolase</keyword>
<keyword evidence="2" id="KW-0768">Sushi</keyword>
<dbReference type="InterPro" id="IPR043504">
    <property type="entry name" value="Peptidase_S1_PA_chymotrypsin"/>
</dbReference>
<evidence type="ECO:0000256" key="7">
    <source>
        <dbReference type="ARBA" id="ARBA00022820"/>
    </source>
</evidence>
<dbReference type="InterPro" id="IPR001314">
    <property type="entry name" value="Peptidase_S1A"/>
</dbReference>
<keyword evidence="9" id="KW-0130">Cell adhesion</keyword>
<evidence type="ECO:0000256" key="12">
    <source>
        <dbReference type="ARBA" id="ARBA00066707"/>
    </source>
</evidence>
<dbReference type="OrthoDB" id="5565075at2759"/>
<protein>
    <recommendedName>
        <fullName evidence="12">limulus clotting factor C</fullName>
        <ecNumber evidence="12">3.4.21.84</ecNumber>
    </recommendedName>
</protein>
<proteinExistence type="predicted"/>
<evidence type="ECO:0000256" key="4">
    <source>
        <dbReference type="ARBA" id="ARBA00022729"/>
    </source>
</evidence>
<dbReference type="Proteomes" id="UP000759131">
    <property type="component" value="Unassembled WGS sequence"/>
</dbReference>
<evidence type="ECO:0000256" key="6">
    <source>
        <dbReference type="ARBA" id="ARBA00022801"/>
    </source>
</evidence>
<dbReference type="CDD" id="cd00190">
    <property type="entry name" value="Tryp_SPc"/>
    <property type="match status" value="1"/>
</dbReference>
<dbReference type="FunFam" id="2.40.10.10:FF:000120">
    <property type="entry name" value="Putative serine protease"/>
    <property type="match status" value="1"/>
</dbReference>
<dbReference type="GO" id="GO:0006508">
    <property type="term" value="P:proteolysis"/>
    <property type="evidence" value="ECO:0007669"/>
    <property type="project" value="UniProtKB-KW"/>
</dbReference>
<dbReference type="EMBL" id="CAJPIZ010001236">
    <property type="protein sequence ID" value="CAG2103117.1"/>
    <property type="molecule type" value="Genomic_DNA"/>
</dbReference>
<feature type="domain" description="Peptidase S1" evidence="14">
    <location>
        <begin position="50"/>
        <end position="297"/>
    </location>
</feature>
<dbReference type="SMART" id="SM00020">
    <property type="entry name" value="Tryp_SPc"/>
    <property type="match status" value="1"/>
</dbReference>
<keyword evidence="1" id="KW-0245">EGF-like domain</keyword>
<evidence type="ECO:0000256" key="11">
    <source>
        <dbReference type="ARBA" id="ARBA00052079"/>
    </source>
</evidence>
<sequence>MFYYMDNPQFNCGTGHVYKESLLFLSGKAFGDEQWKPWPKCGNSTIEKKIMNGVAAEKGEWPWMVRLLSCNTINKDCTDCGGSLISDEWVLTAAHCAKNFTNRIKYDDITVYLGDYDSRVYDKNELKRSIIESIIHEDYEKNGYLSDDIALLKLNAPLYLDGIHDYLEPICLSNTTELVKSKCVATGWGITTEAYNPYILQKAELPIVDDNVCVDKYKDSPYRPNKQLCAGILNQKNSTCSGDSGGPLNCKLGLNGPWMVTGIASYGNKDAFGRCVSPPSVFTRVSAYLPWIEKIMKKYSTEKPKFNYVYPIE</sequence>
<dbReference type="Pfam" id="PF00089">
    <property type="entry name" value="Trypsin"/>
    <property type="match status" value="1"/>
</dbReference>
<evidence type="ECO:0000313" key="16">
    <source>
        <dbReference type="Proteomes" id="UP000759131"/>
    </source>
</evidence>
<dbReference type="EC" id="3.4.21.84" evidence="12"/>
<comment type="catalytic activity">
    <reaction evidence="11">
        <text>Selective cleavage of 103-Arg-|-Ser-104 and 124-Ile-|-Ile-125 bonds in Limulus clotting factor B to form activated factor B. Cleavage of -Pro-Arg-|-Xaa- bonds in synthetic substrates.</text>
        <dbReference type="EC" id="3.4.21.84"/>
    </reaction>
</comment>
<keyword evidence="8 13" id="KW-0720">Serine protease</keyword>
<reference evidence="15" key="1">
    <citation type="submission" date="2020-11" db="EMBL/GenBank/DDBJ databases">
        <authorList>
            <person name="Tran Van P."/>
        </authorList>
    </citation>
    <scope>NUCLEOTIDE SEQUENCE</scope>
</reference>
<evidence type="ECO:0000256" key="5">
    <source>
        <dbReference type="ARBA" id="ARBA00022734"/>
    </source>
</evidence>
<evidence type="ECO:0000256" key="9">
    <source>
        <dbReference type="ARBA" id="ARBA00022889"/>
    </source>
</evidence>
<evidence type="ECO:0000256" key="2">
    <source>
        <dbReference type="ARBA" id="ARBA00022659"/>
    </source>
</evidence>
<organism evidence="15">
    <name type="scientific">Medioppia subpectinata</name>
    <dbReference type="NCBI Taxonomy" id="1979941"/>
    <lineage>
        <taxon>Eukaryota</taxon>
        <taxon>Metazoa</taxon>
        <taxon>Ecdysozoa</taxon>
        <taxon>Arthropoda</taxon>
        <taxon>Chelicerata</taxon>
        <taxon>Arachnida</taxon>
        <taxon>Acari</taxon>
        <taxon>Acariformes</taxon>
        <taxon>Sarcoptiformes</taxon>
        <taxon>Oribatida</taxon>
        <taxon>Brachypylina</taxon>
        <taxon>Oppioidea</taxon>
        <taxon>Oppiidae</taxon>
        <taxon>Medioppia</taxon>
    </lineage>
</organism>
<dbReference type="InterPro" id="IPR001254">
    <property type="entry name" value="Trypsin_dom"/>
</dbReference>
<dbReference type="GO" id="GO:0004252">
    <property type="term" value="F:serine-type endopeptidase activity"/>
    <property type="evidence" value="ECO:0007669"/>
    <property type="project" value="InterPro"/>
</dbReference>
<dbReference type="PANTHER" id="PTHR24252:SF7">
    <property type="entry name" value="HYALIN"/>
    <property type="match status" value="1"/>
</dbReference>
<dbReference type="InterPro" id="IPR009003">
    <property type="entry name" value="Peptidase_S1_PA"/>
</dbReference>
<dbReference type="EMBL" id="OC855811">
    <property type="protein sequence ID" value="CAD7622687.1"/>
    <property type="molecule type" value="Genomic_DNA"/>
</dbReference>
<dbReference type="Gene3D" id="2.40.10.10">
    <property type="entry name" value="Trypsin-like serine proteases"/>
    <property type="match status" value="1"/>
</dbReference>
<name>A0A7R9PVX3_9ACAR</name>
<evidence type="ECO:0000256" key="1">
    <source>
        <dbReference type="ARBA" id="ARBA00022536"/>
    </source>
</evidence>
<dbReference type="SUPFAM" id="SSF50494">
    <property type="entry name" value="Trypsin-like serine proteases"/>
    <property type="match status" value="1"/>
</dbReference>
<dbReference type="GO" id="GO:0030246">
    <property type="term" value="F:carbohydrate binding"/>
    <property type="evidence" value="ECO:0007669"/>
    <property type="project" value="UniProtKB-KW"/>
</dbReference>
<gene>
    <name evidence="15" type="ORF">OSB1V03_LOCUS3150</name>
</gene>
<dbReference type="InterPro" id="IPR033116">
    <property type="entry name" value="TRYPSIN_SER"/>
</dbReference>
<dbReference type="InterPro" id="IPR018114">
    <property type="entry name" value="TRYPSIN_HIS"/>
</dbReference>
<keyword evidence="3 13" id="KW-0645">Protease</keyword>
<dbReference type="PROSITE" id="PS00135">
    <property type="entry name" value="TRYPSIN_SER"/>
    <property type="match status" value="1"/>
</dbReference>
<keyword evidence="10" id="KW-1015">Disulfide bond</keyword>
<evidence type="ECO:0000256" key="10">
    <source>
        <dbReference type="ARBA" id="ARBA00023157"/>
    </source>
</evidence>
<dbReference type="GO" id="GO:0007155">
    <property type="term" value="P:cell adhesion"/>
    <property type="evidence" value="ECO:0007669"/>
    <property type="project" value="UniProtKB-KW"/>
</dbReference>
<dbReference type="PROSITE" id="PS00134">
    <property type="entry name" value="TRYPSIN_HIS"/>
    <property type="match status" value="1"/>
</dbReference>
<accession>A0A7R9PVX3</accession>
<dbReference type="PROSITE" id="PS50240">
    <property type="entry name" value="TRYPSIN_DOM"/>
    <property type="match status" value="1"/>
</dbReference>
<evidence type="ECO:0000259" key="14">
    <source>
        <dbReference type="PROSITE" id="PS50240"/>
    </source>
</evidence>
<keyword evidence="16" id="KW-1185">Reference proteome</keyword>
<dbReference type="PRINTS" id="PR00722">
    <property type="entry name" value="CHYMOTRYPSIN"/>
</dbReference>
<evidence type="ECO:0000313" key="15">
    <source>
        <dbReference type="EMBL" id="CAD7622687.1"/>
    </source>
</evidence>
<dbReference type="PANTHER" id="PTHR24252">
    <property type="entry name" value="ACROSIN-RELATED"/>
    <property type="match status" value="1"/>
</dbReference>
<keyword evidence="5" id="KW-0430">Lectin</keyword>
<evidence type="ECO:0000256" key="3">
    <source>
        <dbReference type="ARBA" id="ARBA00022670"/>
    </source>
</evidence>
<evidence type="ECO:0000256" key="13">
    <source>
        <dbReference type="RuleBase" id="RU363034"/>
    </source>
</evidence>
<evidence type="ECO:0000256" key="8">
    <source>
        <dbReference type="ARBA" id="ARBA00022825"/>
    </source>
</evidence>
<dbReference type="GO" id="GO:0042381">
    <property type="term" value="P:hemolymph coagulation"/>
    <property type="evidence" value="ECO:0007669"/>
    <property type="project" value="UniProtKB-KW"/>
</dbReference>
<dbReference type="AlphaFoldDB" id="A0A7R9PVX3"/>
<keyword evidence="4" id="KW-0732">Signal</keyword>